<keyword evidence="6" id="KW-1185">Reference proteome</keyword>
<dbReference type="EMBL" id="MCFE01000148">
    <property type="protein sequence ID" value="ORX96694.1"/>
    <property type="molecule type" value="Genomic_DNA"/>
</dbReference>
<proteinExistence type="inferred from homology"/>
<dbReference type="InterPro" id="IPR008630">
    <property type="entry name" value="Glyco_trans_34"/>
</dbReference>
<keyword evidence="2" id="KW-0328">Glycosyltransferase</keyword>
<dbReference type="OrthoDB" id="205108at2759"/>
<reference evidence="5 6" key="1">
    <citation type="submission" date="2016-07" db="EMBL/GenBank/DDBJ databases">
        <title>Pervasive Adenine N6-methylation of Active Genes in Fungi.</title>
        <authorList>
            <consortium name="DOE Joint Genome Institute"/>
            <person name="Mondo S.J."/>
            <person name="Dannebaum R.O."/>
            <person name="Kuo R.C."/>
            <person name="Labutti K."/>
            <person name="Haridas S."/>
            <person name="Kuo A."/>
            <person name="Salamov A."/>
            <person name="Ahrendt S.R."/>
            <person name="Lipzen A."/>
            <person name="Sullivan W."/>
            <person name="Andreopoulos W.B."/>
            <person name="Clum A."/>
            <person name="Lindquist E."/>
            <person name="Daum C."/>
            <person name="Ramamoorthy G.K."/>
            <person name="Gryganskyi A."/>
            <person name="Culley D."/>
            <person name="Magnuson J.K."/>
            <person name="James T.Y."/>
            <person name="O'Malley M.A."/>
            <person name="Stajich J.E."/>
            <person name="Spatafora J.W."/>
            <person name="Visel A."/>
            <person name="Grigoriev I.V."/>
        </authorList>
    </citation>
    <scope>NUCLEOTIDE SEQUENCE [LARGE SCALE GENOMIC DNA]</scope>
    <source>
        <strain evidence="5 6">CBS 931.73</strain>
    </source>
</reference>
<name>A0A1Y1YGD2_9FUNG</name>
<dbReference type="InterPro" id="IPR029044">
    <property type="entry name" value="Nucleotide-diphossugar_trans"/>
</dbReference>
<evidence type="ECO:0000256" key="1">
    <source>
        <dbReference type="ARBA" id="ARBA00005664"/>
    </source>
</evidence>
<dbReference type="SUPFAM" id="SSF53448">
    <property type="entry name" value="Nucleotide-diphospho-sugar transferases"/>
    <property type="match status" value="1"/>
</dbReference>
<evidence type="ECO:0008006" key="7">
    <source>
        <dbReference type="Google" id="ProtNLM"/>
    </source>
</evidence>
<evidence type="ECO:0000313" key="5">
    <source>
        <dbReference type="EMBL" id="ORX96694.1"/>
    </source>
</evidence>
<dbReference type="PANTHER" id="PTHR31306">
    <property type="entry name" value="ALPHA-1,6-MANNOSYLTRANSFERASE MNN11-RELATED"/>
    <property type="match status" value="1"/>
</dbReference>
<accession>A0A1Y1YGD2</accession>
<dbReference type="Pfam" id="PF05637">
    <property type="entry name" value="Glyco_transf_34"/>
    <property type="match status" value="1"/>
</dbReference>
<keyword evidence="4" id="KW-0472">Membrane</keyword>
<keyword evidence="4" id="KW-1133">Transmembrane helix</keyword>
<dbReference type="AlphaFoldDB" id="A0A1Y1YGD2"/>
<feature type="transmembrane region" description="Helical" evidence="4">
    <location>
        <begin position="7"/>
        <end position="26"/>
    </location>
</feature>
<evidence type="ECO:0000313" key="6">
    <source>
        <dbReference type="Proteomes" id="UP000193498"/>
    </source>
</evidence>
<dbReference type="PANTHER" id="PTHR31306:SF4">
    <property type="entry name" value="ALPHA-1,2-GALACTOSYLTRANSFERASE"/>
    <property type="match status" value="1"/>
</dbReference>
<organism evidence="5 6">
    <name type="scientific">Basidiobolus meristosporus CBS 931.73</name>
    <dbReference type="NCBI Taxonomy" id="1314790"/>
    <lineage>
        <taxon>Eukaryota</taxon>
        <taxon>Fungi</taxon>
        <taxon>Fungi incertae sedis</taxon>
        <taxon>Zoopagomycota</taxon>
        <taxon>Entomophthoromycotina</taxon>
        <taxon>Basidiobolomycetes</taxon>
        <taxon>Basidiobolales</taxon>
        <taxon>Basidiobolaceae</taxon>
        <taxon>Basidiobolus</taxon>
    </lineage>
</organism>
<dbReference type="GO" id="GO:0000139">
    <property type="term" value="C:Golgi membrane"/>
    <property type="evidence" value="ECO:0007669"/>
    <property type="project" value="TreeGrafter"/>
</dbReference>
<gene>
    <name evidence="5" type="ORF">K493DRAFT_370600</name>
</gene>
<comment type="similarity">
    <text evidence="1">Belongs to the glycosyltransferase 34 family.</text>
</comment>
<sequence>MTRKVRVILITIFVIALCLFFGFSYLNTLDGAGQWNLSLDALDHSSQTPNGYPAVTPQGSDDYYDGLPGDDEATAALPKYDLVVLIASEMNYFANRKLLRKELFGMTNNLKPCLKANGRIHYKFFVTESDLSNEDQRQFRSELMEYDDIITLPKSSPRKKEYAMLRWVSTSRDTEESFDFRHVMLLDSHSYVRFDQILSELDYMAQEATDPEKLSVLWGNLELEGDQTRAVVLGAHLVEELLTSPSLLPPPTWRSSIVPYLLSRRTDKEVAHISMINDKRFIEWPNSASLVPKSTIAVSMIYQLDEFVQLTARLPSNQPPLCVDTRQEGKIGVITSSYIYKDGCMMDAGLLSAINKRNYAAKHGYYFVARSDEFAQQVYRGRRIVWGKIDAIEKILPEYDWLFWLDMDAVVMNEEIRLEDILERFRQELGDEEFAKKSLFITKPRRDPMFNAGVFLLKNSPWAFDFLRAVQHRQENYNTVYYEQKAMWEVTRNPKWADGAHIFGDSSVFNTFPNSYVPGNFVVHFAPAGCPAGEVMAAIQSKNITSHA</sequence>
<keyword evidence="4" id="KW-0812">Transmembrane</keyword>
<dbReference type="Proteomes" id="UP000193498">
    <property type="component" value="Unassembled WGS sequence"/>
</dbReference>
<evidence type="ECO:0000256" key="3">
    <source>
        <dbReference type="ARBA" id="ARBA00022679"/>
    </source>
</evidence>
<dbReference type="STRING" id="1314790.A0A1Y1YGD2"/>
<protein>
    <recommendedName>
        <fullName evidence="7">Galactosyl transferase GMA12/MNN10 family protein</fullName>
    </recommendedName>
</protein>
<dbReference type="GO" id="GO:0006487">
    <property type="term" value="P:protein N-linked glycosylation"/>
    <property type="evidence" value="ECO:0007669"/>
    <property type="project" value="TreeGrafter"/>
</dbReference>
<comment type="caution">
    <text evidence="5">The sequence shown here is derived from an EMBL/GenBank/DDBJ whole genome shotgun (WGS) entry which is preliminary data.</text>
</comment>
<dbReference type="Gene3D" id="3.90.550.10">
    <property type="entry name" value="Spore Coat Polysaccharide Biosynthesis Protein SpsA, Chain A"/>
    <property type="match status" value="1"/>
</dbReference>
<dbReference type="InParanoid" id="A0A1Y1YGD2"/>
<keyword evidence="3" id="KW-0808">Transferase</keyword>
<evidence type="ECO:0000256" key="2">
    <source>
        <dbReference type="ARBA" id="ARBA00022676"/>
    </source>
</evidence>
<evidence type="ECO:0000256" key="4">
    <source>
        <dbReference type="SAM" id="Phobius"/>
    </source>
</evidence>
<dbReference type="GO" id="GO:0016757">
    <property type="term" value="F:glycosyltransferase activity"/>
    <property type="evidence" value="ECO:0007669"/>
    <property type="project" value="UniProtKB-KW"/>
</dbReference>